<dbReference type="CDD" id="cd02980">
    <property type="entry name" value="TRX_Fd_family"/>
    <property type="match status" value="1"/>
</dbReference>
<gene>
    <name evidence="1" type="ORF">I6U48_09740</name>
</gene>
<accession>A0A949TVH1</accession>
<protein>
    <submittedName>
        <fullName evidence="1">(2Fe-2S) ferredoxin domain-containing protein</fullName>
    </submittedName>
</protein>
<name>A0A949TVH1_9CLOT</name>
<dbReference type="RefSeq" id="WP_218320216.1">
    <property type="nucleotide sequence ID" value="NZ_JAEEGC010000039.1"/>
</dbReference>
<keyword evidence="2" id="KW-1185">Reference proteome</keyword>
<evidence type="ECO:0000313" key="2">
    <source>
        <dbReference type="Proteomes" id="UP000694308"/>
    </source>
</evidence>
<reference evidence="1" key="1">
    <citation type="submission" date="2020-12" db="EMBL/GenBank/DDBJ databases">
        <title>Clostridium thailandense sp. nov., a novel acetogenic bacterium isolated from peat land soil in Thailand.</title>
        <authorList>
            <person name="Chaikitkaew S."/>
            <person name="Birkeland N.K."/>
        </authorList>
    </citation>
    <scope>NUCLEOTIDE SEQUENCE</scope>
    <source>
        <strain evidence="1">PL3</strain>
    </source>
</reference>
<comment type="caution">
    <text evidence="1">The sequence shown here is derived from an EMBL/GenBank/DDBJ whole genome shotgun (WGS) entry which is preliminary data.</text>
</comment>
<proteinExistence type="predicted"/>
<sequence>MKTLQQLEEIRKKTWARVNQGKDRKNPRIVVGMATCGIAAGAKSVMEAILDELKKLGIEDIVVAQTGCIGICRLEPVVEIIMPGEEKVTYVKMTATMARRVVREHIKDGKVIDEYTMHVIDGKVLNDYTIING</sequence>
<dbReference type="AlphaFoldDB" id="A0A949TVH1"/>
<dbReference type="EMBL" id="JAEEGC010000039">
    <property type="protein sequence ID" value="MBV7273188.1"/>
    <property type="molecule type" value="Genomic_DNA"/>
</dbReference>
<dbReference type="Proteomes" id="UP000694308">
    <property type="component" value="Unassembled WGS sequence"/>
</dbReference>
<evidence type="ECO:0000313" key="1">
    <source>
        <dbReference type="EMBL" id="MBV7273188.1"/>
    </source>
</evidence>
<organism evidence="1 2">
    <name type="scientific">Clostridium thailandense</name>
    <dbReference type="NCBI Taxonomy" id="2794346"/>
    <lineage>
        <taxon>Bacteria</taxon>
        <taxon>Bacillati</taxon>
        <taxon>Bacillota</taxon>
        <taxon>Clostridia</taxon>
        <taxon>Eubacteriales</taxon>
        <taxon>Clostridiaceae</taxon>
        <taxon>Clostridium</taxon>
    </lineage>
</organism>